<dbReference type="EnsemblMetazoa" id="PPA34118.1">
    <property type="protein sequence ID" value="PPA34118.1"/>
    <property type="gene ID" value="WBGene00272487"/>
</dbReference>
<keyword evidence="1" id="KW-0175">Coiled coil</keyword>
<feature type="compositionally biased region" description="Low complexity" evidence="2">
    <location>
        <begin position="702"/>
        <end position="713"/>
    </location>
</feature>
<evidence type="ECO:0000313" key="4">
    <source>
        <dbReference type="Proteomes" id="UP000005239"/>
    </source>
</evidence>
<accession>A0A2A6CD48</accession>
<dbReference type="PANTHER" id="PTHR46707:SF1">
    <property type="entry name" value="COEXPRESSED WITH POLYCYSTINS-RELATED"/>
    <property type="match status" value="1"/>
</dbReference>
<organism evidence="3 4">
    <name type="scientific">Pristionchus pacificus</name>
    <name type="common">Parasitic nematode worm</name>
    <dbReference type="NCBI Taxonomy" id="54126"/>
    <lineage>
        <taxon>Eukaryota</taxon>
        <taxon>Metazoa</taxon>
        <taxon>Ecdysozoa</taxon>
        <taxon>Nematoda</taxon>
        <taxon>Chromadorea</taxon>
        <taxon>Rhabditida</taxon>
        <taxon>Rhabditina</taxon>
        <taxon>Diplogasteromorpha</taxon>
        <taxon>Diplogasteroidea</taxon>
        <taxon>Neodiplogasteridae</taxon>
        <taxon>Pristionchus</taxon>
    </lineage>
</organism>
<feature type="compositionally biased region" description="Basic and acidic residues" evidence="2">
    <location>
        <begin position="809"/>
        <end position="819"/>
    </location>
</feature>
<reference evidence="3" key="2">
    <citation type="submission" date="2022-06" db="UniProtKB">
        <authorList>
            <consortium name="EnsemblMetazoa"/>
        </authorList>
    </citation>
    <scope>IDENTIFICATION</scope>
    <source>
        <strain evidence="3">PS312</strain>
    </source>
</reference>
<dbReference type="Gene3D" id="1.10.287.1490">
    <property type="match status" value="1"/>
</dbReference>
<dbReference type="InterPro" id="IPR003582">
    <property type="entry name" value="ShKT_dom"/>
</dbReference>
<dbReference type="PANTHER" id="PTHR46707">
    <property type="entry name" value="PROTEIN CBG07468"/>
    <property type="match status" value="1"/>
</dbReference>
<proteinExistence type="predicted"/>
<feature type="coiled-coil region" evidence="1">
    <location>
        <begin position="37"/>
        <end position="71"/>
    </location>
</feature>
<dbReference type="Gene3D" id="1.10.10.1940">
    <property type="match status" value="1"/>
</dbReference>
<dbReference type="Proteomes" id="UP000005239">
    <property type="component" value="Unassembled WGS sequence"/>
</dbReference>
<feature type="coiled-coil region" evidence="1">
    <location>
        <begin position="538"/>
        <end position="614"/>
    </location>
</feature>
<dbReference type="Pfam" id="PF01549">
    <property type="entry name" value="ShK"/>
    <property type="match status" value="2"/>
</dbReference>
<sequence length="1353" mass="153378">MSGWLNNLKNLQGHITEFASEVLNEATEEVADPESELQVIKRRCTELEEKLKEAEAKRESAENQKGEFEEKLLSTHYEMDAIGSRYGNLIAVRDEEIKKLKVELEQIRSCVHEEDVMDEDMKEERIEDLKKEVAHWKSLVVQGGPDANGEKIRRQKDQEIAALIQMHEDKLQEQRDHYEEKLAMHTQQSAAASSSESSEAMLDAVLLEKEELMEEKRRLENELARRKDSSERAVLVDVGERDEGSTTGRLREAEEEVERLRRQVDNFAVKESELEQLRLVNNELTSSYNELNGELEVFKQREGRAAHSNRDLMLRIDALKADVIEYEERYELCKRENADTLKQLEKLTADFDRLRRGIDETKYRAEQSDNAMANEVDKLRSALETSKEDRDKLRRDVAKFKGSIDSIDAELQLLRDANNRLTEENLNLSGQLDEYGGSMTKVLDRSENDMKGFREEFEQLQQLLKDKEEEFEIRERDLNETIEELENKNKEFMDERLARARTEVLNLLPPIISGSELMEGGEKKEGEEVRDSRVEVQLREALCANTEITDENERLRQEKDDLEKEISMRQSCIDEMIQQTSVLQASQQVTAQTVQSLRKDISDKEKQLREAEVRSVHDKEAITLLESELDVLKTKICESVVKDTAEKGKELDDEEKREKEIEELKRRIEEGEKKDEERRNEIEDMKRRMEEAERNREETESRLSSLPSPDRLNSLEAEVNQLKTIAMQKHEESLAYYEQLQTSSAEIQRLQSLVENSAQQSDELKKESERREKMERELHRLKEHLVMVEEQSVIEAREAEERETRLLQKVRKSEEKGEEERNDIEETTQSSQARISALEISLRAAECDARENREKAERSEKEREETRRALESLQGVVRDLASEHDRDTAYAAHESMQLREQLKIAESSINTLRMEMDRLSLDKQSAEDAAVMAREAVETKQKVIEELEIRLEEAHSTVSAKATASSSQYRIDDSTLRQLFLSYFLSPIDRRADIAILLASILEYPQDEMEKVKSAINSSIGKGSTKAMGGSSITEQFIRFLETESESARTAPQLPVRTERSVMSGESINPTQSIESSSSLLRDIFKPIDIRPSSTVLEDAEDVASQCGSTDNSRCANYVANGFCSNTAYTLLVRQATCGTACGLCGTTSTTSSCVGTTENANCVNWVRNGFCVNPGYTDAIKRLYCCSSCANLAPTTTCGVIYNANGIFVNATPAADQTTVLPITQTIPMALTRVYVRSGCTLRLFTDLLGAMAAFGSPMSSLHLLLLFAFITIVYSQFFPSIDGFSSLTTLHKDTNFSDPKAVADKSLSTATKFIPFGNLFQLPGGGVAAGGGAAPAATTAGDLPTFPNLLG</sequence>
<evidence type="ECO:0000256" key="1">
    <source>
        <dbReference type="SAM" id="Coils"/>
    </source>
</evidence>
<feature type="region of interest" description="Disordered" evidence="2">
    <location>
        <begin position="809"/>
        <end position="834"/>
    </location>
</feature>
<feature type="compositionally biased region" description="Basic and acidic residues" evidence="2">
    <location>
        <begin position="762"/>
        <end position="773"/>
    </location>
</feature>
<name>A0A2A6CD48_PRIPA</name>
<feature type="coiled-coil region" evidence="1">
    <location>
        <begin position="376"/>
        <end position="495"/>
    </location>
</feature>
<gene>
    <name evidence="3" type="primary">WBGene00272487</name>
</gene>
<feature type="region of interest" description="Disordered" evidence="2">
    <location>
        <begin position="670"/>
        <end position="713"/>
    </location>
</feature>
<evidence type="ECO:0000256" key="2">
    <source>
        <dbReference type="SAM" id="MobiDB-lite"/>
    </source>
</evidence>
<evidence type="ECO:0000313" key="3">
    <source>
        <dbReference type="EnsemblMetazoa" id="PPA34118.1"/>
    </source>
</evidence>
<feature type="region of interest" description="Disordered" evidence="2">
    <location>
        <begin position="846"/>
        <end position="868"/>
    </location>
</feature>
<feature type="region of interest" description="Disordered" evidence="2">
    <location>
        <begin position="754"/>
        <end position="773"/>
    </location>
</feature>
<dbReference type="SMART" id="SM00254">
    <property type="entry name" value="ShKT"/>
    <property type="match status" value="2"/>
</dbReference>
<reference evidence="4" key="1">
    <citation type="journal article" date="2008" name="Nat. Genet.">
        <title>The Pristionchus pacificus genome provides a unique perspective on nematode lifestyle and parasitism.</title>
        <authorList>
            <person name="Dieterich C."/>
            <person name="Clifton S.W."/>
            <person name="Schuster L.N."/>
            <person name="Chinwalla A."/>
            <person name="Delehaunty K."/>
            <person name="Dinkelacker I."/>
            <person name="Fulton L."/>
            <person name="Fulton R."/>
            <person name="Godfrey J."/>
            <person name="Minx P."/>
            <person name="Mitreva M."/>
            <person name="Roeseler W."/>
            <person name="Tian H."/>
            <person name="Witte H."/>
            <person name="Yang S.P."/>
            <person name="Wilson R.K."/>
            <person name="Sommer R.J."/>
        </authorList>
    </citation>
    <scope>NUCLEOTIDE SEQUENCE [LARGE SCALE GENOMIC DNA]</scope>
    <source>
        <strain evidence="4">PS312</strain>
    </source>
</reference>
<feature type="coiled-coil region" evidence="1">
    <location>
        <begin position="168"/>
        <end position="350"/>
    </location>
</feature>
<protein>
    <submittedName>
        <fullName evidence="3">Sql-1</fullName>
    </submittedName>
</protein>
<accession>A0A8R1YQY5</accession>
<feature type="compositionally biased region" description="Basic and acidic residues" evidence="2">
    <location>
        <begin position="670"/>
        <end position="701"/>
    </location>
</feature>
<keyword evidence="4" id="KW-1185">Reference proteome</keyword>